<dbReference type="AlphaFoldDB" id="A0A026W9T1"/>
<evidence type="ECO:0000256" key="12">
    <source>
        <dbReference type="ARBA" id="ARBA00047784"/>
    </source>
</evidence>
<evidence type="ECO:0000256" key="6">
    <source>
        <dbReference type="ARBA" id="ARBA00022679"/>
    </source>
</evidence>
<dbReference type="PANTHER" id="PTHR46167">
    <property type="entry name" value="N-LYSINE METHYLTRANSFERASE KMT5A"/>
    <property type="match status" value="1"/>
</dbReference>
<comment type="catalytic activity">
    <reaction evidence="12">
        <text>L-lysyl(20)-[histone H4] + S-adenosyl-L-methionine = N(6)-methyl-L-lysyl(20)-[histone H4] + S-adenosyl-L-homocysteine + H(+)</text>
        <dbReference type="Rhea" id="RHEA:60344"/>
        <dbReference type="Rhea" id="RHEA-COMP:15554"/>
        <dbReference type="Rhea" id="RHEA-COMP:15555"/>
        <dbReference type="ChEBI" id="CHEBI:15378"/>
        <dbReference type="ChEBI" id="CHEBI:29969"/>
        <dbReference type="ChEBI" id="CHEBI:57856"/>
        <dbReference type="ChEBI" id="CHEBI:59789"/>
        <dbReference type="ChEBI" id="CHEBI:61929"/>
        <dbReference type="EC" id="2.1.1.361"/>
    </reaction>
</comment>
<keyword evidence="5 15" id="KW-0489">Methyltransferase</keyword>
<dbReference type="InterPro" id="IPR051760">
    <property type="entry name" value="KMT5A"/>
</dbReference>
<dbReference type="InterPro" id="IPR046341">
    <property type="entry name" value="SET_dom_sf"/>
</dbReference>
<evidence type="ECO:0000256" key="13">
    <source>
        <dbReference type="SAM" id="MobiDB-lite"/>
    </source>
</evidence>
<dbReference type="Gene3D" id="2.170.270.10">
    <property type="entry name" value="SET domain"/>
    <property type="match status" value="1"/>
</dbReference>
<name>A0A026W9T1_OOCBI</name>
<evidence type="ECO:0000256" key="11">
    <source>
        <dbReference type="ARBA" id="ARBA00023242"/>
    </source>
</evidence>
<dbReference type="PROSITE" id="PS50280">
    <property type="entry name" value="SET"/>
    <property type="match status" value="1"/>
</dbReference>
<organism evidence="15 17">
    <name type="scientific">Ooceraea biroi</name>
    <name type="common">Clonal raider ant</name>
    <name type="synonym">Cerapachys biroi</name>
    <dbReference type="NCBI Taxonomy" id="2015173"/>
    <lineage>
        <taxon>Eukaryota</taxon>
        <taxon>Metazoa</taxon>
        <taxon>Ecdysozoa</taxon>
        <taxon>Arthropoda</taxon>
        <taxon>Hexapoda</taxon>
        <taxon>Insecta</taxon>
        <taxon>Pterygota</taxon>
        <taxon>Neoptera</taxon>
        <taxon>Endopterygota</taxon>
        <taxon>Hymenoptera</taxon>
        <taxon>Apocrita</taxon>
        <taxon>Aculeata</taxon>
        <taxon>Formicoidea</taxon>
        <taxon>Formicidae</taxon>
        <taxon>Dorylinae</taxon>
        <taxon>Ooceraea</taxon>
    </lineage>
</organism>
<keyword evidence="4" id="KW-0158">Chromosome</keyword>
<gene>
    <name evidence="16" type="ORF">DMN91_008660</name>
    <name evidence="15" type="ORF">X777_08520</name>
</gene>
<evidence type="ECO:0000256" key="8">
    <source>
        <dbReference type="ARBA" id="ARBA00022853"/>
    </source>
</evidence>
<accession>A0A026W9T1</accession>
<evidence type="ECO:0000313" key="15">
    <source>
        <dbReference type="EMBL" id="EZA52805.1"/>
    </source>
</evidence>
<dbReference type="EMBL" id="QOIP01000009">
    <property type="protein sequence ID" value="RLU18304.1"/>
    <property type="molecule type" value="Genomic_DNA"/>
</dbReference>
<dbReference type="OrthoDB" id="5560686at2759"/>
<dbReference type="GO" id="GO:0140944">
    <property type="term" value="F:histone H4K20 monomethyltransferase activity"/>
    <property type="evidence" value="ECO:0007669"/>
    <property type="project" value="UniProtKB-EC"/>
</dbReference>
<evidence type="ECO:0000256" key="1">
    <source>
        <dbReference type="ARBA" id="ARBA00004123"/>
    </source>
</evidence>
<feature type="region of interest" description="Disordered" evidence="13">
    <location>
        <begin position="14"/>
        <end position="33"/>
    </location>
</feature>
<evidence type="ECO:0000256" key="2">
    <source>
        <dbReference type="ARBA" id="ARBA00004286"/>
    </source>
</evidence>
<evidence type="ECO:0000256" key="7">
    <source>
        <dbReference type="ARBA" id="ARBA00022691"/>
    </source>
</evidence>
<dbReference type="CDD" id="cd10528">
    <property type="entry name" value="SET_SETD8"/>
    <property type="match status" value="1"/>
</dbReference>
<dbReference type="EMBL" id="KK107320">
    <property type="protein sequence ID" value="EZA52805.1"/>
    <property type="molecule type" value="Genomic_DNA"/>
</dbReference>
<keyword evidence="6 15" id="KW-0808">Transferase</keyword>
<dbReference type="InterPro" id="IPR016858">
    <property type="entry name" value="KMT5A-like"/>
</dbReference>
<evidence type="ECO:0000313" key="16">
    <source>
        <dbReference type="EMBL" id="RLU18304.1"/>
    </source>
</evidence>
<reference evidence="16" key="3">
    <citation type="submission" date="2018-07" db="EMBL/GenBank/DDBJ databases">
        <authorList>
            <person name="Mckenzie S.K."/>
            <person name="Kronauer D.J.C."/>
        </authorList>
    </citation>
    <scope>NUCLEOTIDE SEQUENCE</scope>
    <source>
        <strain evidence="16">Clonal line C1</strain>
    </source>
</reference>
<evidence type="ECO:0000313" key="17">
    <source>
        <dbReference type="Proteomes" id="UP000053097"/>
    </source>
</evidence>
<dbReference type="Pfam" id="PF00856">
    <property type="entry name" value="SET"/>
    <property type="match status" value="1"/>
</dbReference>
<keyword evidence="9" id="KW-0805">Transcription regulation</keyword>
<dbReference type="GO" id="GO:0032259">
    <property type="term" value="P:methylation"/>
    <property type="evidence" value="ECO:0007669"/>
    <property type="project" value="UniProtKB-KW"/>
</dbReference>
<dbReference type="GO" id="GO:0043516">
    <property type="term" value="P:regulation of DNA damage response, signal transduction by p53 class mediator"/>
    <property type="evidence" value="ECO:0007669"/>
    <property type="project" value="TreeGrafter"/>
</dbReference>
<reference evidence="16 18" key="2">
    <citation type="journal article" date="2018" name="Genome Res.">
        <title>The genomic architecture and molecular evolution of ant odorant receptors.</title>
        <authorList>
            <person name="McKenzie S.K."/>
            <person name="Kronauer D.J.C."/>
        </authorList>
    </citation>
    <scope>NUCLEOTIDE SEQUENCE [LARGE SCALE GENOMIC DNA]</scope>
    <source>
        <strain evidence="16">Clonal line C1</strain>
    </source>
</reference>
<evidence type="ECO:0000256" key="5">
    <source>
        <dbReference type="ARBA" id="ARBA00022603"/>
    </source>
</evidence>
<keyword evidence="8" id="KW-0156">Chromatin regulator</keyword>
<keyword evidence="10" id="KW-0804">Transcription</keyword>
<evidence type="ECO:0000256" key="9">
    <source>
        <dbReference type="ARBA" id="ARBA00023015"/>
    </source>
</evidence>
<dbReference type="PROSITE" id="PS51571">
    <property type="entry name" value="SAM_MT43_PR_SET"/>
    <property type="match status" value="1"/>
</dbReference>
<dbReference type="EC" id="2.1.1.361" evidence="3"/>
<dbReference type="InterPro" id="IPR047266">
    <property type="entry name" value="KMT5A-like_SET"/>
</dbReference>
<evidence type="ECO:0000256" key="4">
    <source>
        <dbReference type="ARBA" id="ARBA00022454"/>
    </source>
</evidence>
<dbReference type="PANTHER" id="PTHR46167:SF1">
    <property type="entry name" value="N-LYSINE METHYLTRANSFERASE KMT5A"/>
    <property type="match status" value="1"/>
</dbReference>
<evidence type="ECO:0000256" key="10">
    <source>
        <dbReference type="ARBA" id="ARBA00023163"/>
    </source>
</evidence>
<reference evidence="15 17" key="1">
    <citation type="journal article" date="2014" name="Curr. Biol.">
        <title>The genome of the clonal raider ant Cerapachys biroi.</title>
        <authorList>
            <person name="Oxley P.R."/>
            <person name="Ji L."/>
            <person name="Fetter-Pruneda I."/>
            <person name="McKenzie S.K."/>
            <person name="Li C."/>
            <person name="Hu H."/>
            <person name="Zhang G."/>
            <person name="Kronauer D.J."/>
        </authorList>
    </citation>
    <scope>NUCLEOTIDE SEQUENCE [LARGE SCALE GENOMIC DNA]</scope>
</reference>
<evidence type="ECO:0000313" key="18">
    <source>
        <dbReference type="Proteomes" id="UP000279307"/>
    </source>
</evidence>
<dbReference type="SUPFAM" id="SSF82199">
    <property type="entry name" value="SET domain"/>
    <property type="match status" value="1"/>
</dbReference>
<keyword evidence="7" id="KW-0949">S-adenosyl-L-methionine</keyword>
<feature type="domain" description="SET" evidence="14">
    <location>
        <begin position="250"/>
        <end position="371"/>
    </location>
</feature>
<dbReference type="STRING" id="2015173.A0A026W9T1"/>
<dbReference type="InterPro" id="IPR001214">
    <property type="entry name" value="SET_dom"/>
</dbReference>
<sequence>MHKVTRASYRRVGNHNDNMVKGRGKRKTEENKTKTGALLVQTGDRNSPVRKENKLDPIKKVTNNFSAVKPQSEPCESPIRITYAHDQNSNAQVTKEKGAVTIVRYFFGNAQTALSPCIPAKNEIISDVEQFKTDETPVAVPIHGPPTPHRINMPSEDYEEGAMLTTKEKPSMITLLSPLQVIKKPAPRGRKKAVSNPSGNHRLTKASVAKTNHSITDYFPVRRSIRKCKKAVLEEKQRDLENKVLCQIEEGLEVRYFAGKGRGVITTREFAKGEFVVEYIGELINQGEAKERETVYAQDQNTGCYMYYFQHRNQQYCVDATAESDKLGRLVNHSRNGNLVARVVEVSSTPHLVLTAKEDIPIGVEVSYDYGDRSRESIRHHPWLAL</sequence>
<evidence type="ECO:0000259" key="14">
    <source>
        <dbReference type="PROSITE" id="PS50280"/>
    </source>
</evidence>
<dbReference type="GO" id="GO:0006357">
    <property type="term" value="P:regulation of transcription by RNA polymerase II"/>
    <property type="evidence" value="ECO:0007669"/>
    <property type="project" value="TreeGrafter"/>
</dbReference>
<dbReference type="Proteomes" id="UP000053097">
    <property type="component" value="Unassembled WGS sequence"/>
</dbReference>
<dbReference type="SMART" id="SM00317">
    <property type="entry name" value="SET"/>
    <property type="match status" value="1"/>
</dbReference>
<dbReference type="GO" id="GO:0005700">
    <property type="term" value="C:polytene chromosome"/>
    <property type="evidence" value="ECO:0007669"/>
    <property type="project" value="TreeGrafter"/>
</dbReference>
<comment type="subcellular location">
    <subcellularLocation>
        <location evidence="2">Chromosome</location>
    </subcellularLocation>
    <subcellularLocation>
        <location evidence="1">Nucleus</location>
    </subcellularLocation>
</comment>
<proteinExistence type="predicted"/>
<protein>
    <recommendedName>
        <fullName evidence="3">[histone H4]-lysine(20) N-methyltransferase</fullName>
        <ecNumber evidence="3">2.1.1.361</ecNumber>
    </recommendedName>
</protein>
<evidence type="ECO:0000256" key="3">
    <source>
        <dbReference type="ARBA" id="ARBA00012187"/>
    </source>
</evidence>
<dbReference type="GO" id="GO:0005634">
    <property type="term" value="C:nucleus"/>
    <property type="evidence" value="ECO:0007669"/>
    <property type="project" value="UniProtKB-SubCell"/>
</dbReference>
<dbReference type="OMA" id="PHRIKMP"/>
<dbReference type="Proteomes" id="UP000279307">
    <property type="component" value="Chromosome 9"/>
</dbReference>
<keyword evidence="17" id="KW-1185">Reference proteome</keyword>
<keyword evidence="11" id="KW-0539">Nucleus</keyword>